<dbReference type="Gene3D" id="3.40.50.150">
    <property type="entry name" value="Vaccinia Virus protein VP39"/>
    <property type="match status" value="1"/>
</dbReference>
<dbReference type="Proteomes" id="UP000885759">
    <property type="component" value="Unassembled WGS sequence"/>
</dbReference>
<comment type="caution">
    <text evidence="2">The sequence shown here is derived from an EMBL/GenBank/DDBJ whole genome shotgun (WGS) entry which is preliminary data.</text>
</comment>
<dbReference type="PANTHER" id="PTHR39963:SF1">
    <property type="entry name" value="MNMC-LIKE METHYLTRANSFERASE DOMAIN-CONTAINING PROTEIN"/>
    <property type="match status" value="1"/>
</dbReference>
<sequence>MRLFRSGDGSPGVLDERLGEAQHARDGAFTQARELYLRASGTHRHPAPRILELGFGAGLNFAVTLADARRRDAWLDYWALEAHPLPLELLEAVLGRFEPEVFAALAPGWGRSLRLAGCGFRLRLEIVDVRAWKPPAAWASAVYFDPFSPRTNPEAWERPVLAAMKRALQPGGVLVTYSVARPVREALESLGFRVERLRGRGRKRHWLRAHRAGP</sequence>
<organism evidence="2">
    <name type="scientific">Oceanithermus profundus</name>
    <dbReference type="NCBI Taxonomy" id="187137"/>
    <lineage>
        <taxon>Bacteria</taxon>
        <taxon>Thermotogati</taxon>
        <taxon>Deinococcota</taxon>
        <taxon>Deinococci</taxon>
        <taxon>Thermales</taxon>
        <taxon>Thermaceae</taxon>
        <taxon>Oceanithermus</taxon>
    </lineage>
</organism>
<protein>
    <submittedName>
        <fullName evidence="2">Methyltransferase</fullName>
    </submittedName>
</protein>
<keyword evidence="2" id="KW-0808">Transferase</keyword>
<evidence type="ECO:0000313" key="2">
    <source>
        <dbReference type="EMBL" id="HGY10132.1"/>
    </source>
</evidence>
<dbReference type="GO" id="GO:0016645">
    <property type="term" value="F:oxidoreductase activity, acting on the CH-NH group of donors"/>
    <property type="evidence" value="ECO:0007669"/>
    <property type="project" value="InterPro"/>
</dbReference>
<dbReference type="Pfam" id="PF05430">
    <property type="entry name" value="Methyltransf_30"/>
    <property type="match status" value="1"/>
</dbReference>
<dbReference type="InterPro" id="IPR008471">
    <property type="entry name" value="MnmC-like_methylTransf"/>
</dbReference>
<name>A0A7C4ZE37_9DEIN</name>
<dbReference type="GO" id="GO:0004808">
    <property type="term" value="F:tRNA (5-methylaminomethyl-2-thiouridylate)(34)-methyltransferase activity"/>
    <property type="evidence" value="ECO:0007669"/>
    <property type="project" value="InterPro"/>
</dbReference>
<dbReference type="EMBL" id="DRPZ01000224">
    <property type="protein sequence ID" value="HGY10132.1"/>
    <property type="molecule type" value="Genomic_DNA"/>
</dbReference>
<gene>
    <name evidence="2" type="ORF">ENK37_08805</name>
</gene>
<dbReference type="AlphaFoldDB" id="A0A7C4ZE37"/>
<dbReference type="PANTHER" id="PTHR39963">
    <property type="entry name" value="SLL0983 PROTEIN"/>
    <property type="match status" value="1"/>
</dbReference>
<keyword evidence="2" id="KW-0489">Methyltransferase</keyword>
<dbReference type="InterPro" id="IPR047785">
    <property type="entry name" value="tRNA_MNMC2"/>
</dbReference>
<accession>A0A7C4ZE37</accession>
<feature type="domain" description="MnmC-like methyltransferase" evidence="1">
    <location>
        <begin position="114"/>
        <end position="210"/>
    </location>
</feature>
<reference evidence="2" key="1">
    <citation type="journal article" date="2020" name="mSystems">
        <title>Genome- and Community-Level Interaction Insights into Carbon Utilization and Element Cycling Functions of Hydrothermarchaeota in Hydrothermal Sediment.</title>
        <authorList>
            <person name="Zhou Z."/>
            <person name="Liu Y."/>
            <person name="Xu W."/>
            <person name="Pan J."/>
            <person name="Luo Z.H."/>
            <person name="Li M."/>
        </authorList>
    </citation>
    <scope>NUCLEOTIDE SEQUENCE [LARGE SCALE GENOMIC DNA]</scope>
    <source>
        <strain evidence="2">HyVt-570</strain>
    </source>
</reference>
<evidence type="ECO:0000259" key="1">
    <source>
        <dbReference type="Pfam" id="PF05430"/>
    </source>
</evidence>
<dbReference type="GO" id="GO:0032259">
    <property type="term" value="P:methylation"/>
    <property type="evidence" value="ECO:0007669"/>
    <property type="project" value="UniProtKB-KW"/>
</dbReference>
<dbReference type="NCBIfam" id="NF033855">
    <property type="entry name" value="tRNA_MNMC2"/>
    <property type="match status" value="1"/>
</dbReference>
<dbReference type="InterPro" id="IPR029063">
    <property type="entry name" value="SAM-dependent_MTases_sf"/>
</dbReference>
<proteinExistence type="predicted"/>
<dbReference type="SUPFAM" id="SSF53335">
    <property type="entry name" value="S-adenosyl-L-methionine-dependent methyltransferases"/>
    <property type="match status" value="1"/>
</dbReference>